<dbReference type="KEGG" id="plyc:GXP70_27325"/>
<dbReference type="Gene3D" id="1.10.3640.10">
    <property type="entry name" value="Semialdehyde dehydrogenase-like, C-terminal"/>
    <property type="match status" value="1"/>
</dbReference>
<evidence type="ECO:0000259" key="2">
    <source>
        <dbReference type="Pfam" id="PF03807"/>
    </source>
</evidence>
<dbReference type="Proteomes" id="UP000476064">
    <property type="component" value="Chromosome"/>
</dbReference>
<dbReference type="AlphaFoldDB" id="A0A6C0G6L0"/>
<dbReference type="GO" id="GO:0070403">
    <property type="term" value="F:NAD+ binding"/>
    <property type="evidence" value="ECO:0007669"/>
    <property type="project" value="TreeGrafter"/>
</dbReference>
<dbReference type="GO" id="GO:0006571">
    <property type="term" value="P:tyrosine biosynthetic process"/>
    <property type="evidence" value="ECO:0007669"/>
    <property type="project" value="TreeGrafter"/>
</dbReference>
<dbReference type="GO" id="GO:0050661">
    <property type="term" value="F:NADP binding"/>
    <property type="evidence" value="ECO:0007669"/>
    <property type="project" value="InterPro"/>
</dbReference>
<sequence>MTTIALIGAGGKMGCRITDNLLKGTNRVHYVEISERGIARLAERGVQPTSQERAVSSADVVVLAVPDVAIGEVAARVVPDMKPGAMLITLDPAAAYLGKLPARGDVTYFVAHPCHPPVFNDETTPEAKSDFFGGVAAKQAIVCALMQGPDEDYAKGEAIAREMYAPVMRAHRITVEQMAMLEPAMAETISSMMVTVLGEAMEEAVNRGVPYEAAKDFMLGHINIQLGIVFEKVNPFSDACLIAIEYGRKAMIKEDWRQLFDPDKLHEQIDVMLHPEKMSKLKFEGQP</sequence>
<dbReference type="SUPFAM" id="SSF51735">
    <property type="entry name" value="NAD(P)-binding Rossmann-fold domains"/>
    <property type="match status" value="1"/>
</dbReference>
<keyword evidence="1" id="KW-0560">Oxidoreductase</keyword>
<accession>A0A6C0G6L0</accession>
<dbReference type="InterPro" id="IPR028939">
    <property type="entry name" value="P5C_Rdtase_cat_N"/>
</dbReference>
<dbReference type="RefSeq" id="WP_162359757.1">
    <property type="nucleotide sequence ID" value="NZ_CP048209.1"/>
</dbReference>
<reference evidence="4 5" key="1">
    <citation type="submission" date="2020-01" db="EMBL/GenBank/DDBJ databases">
        <title>Paenibacillus sp. nov., isolated from tomato rhizosphere.</title>
        <authorList>
            <person name="Weon H.-Y."/>
            <person name="Lee S.A."/>
        </authorList>
    </citation>
    <scope>NUCLEOTIDE SEQUENCE [LARGE SCALE GENOMIC DNA]</scope>
    <source>
        <strain evidence="4 5">12200R-189</strain>
    </source>
</reference>
<protein>
    <submittedName>
        <fullName evidence="4">NAD(P)-binding domain-containing protein</fullName>
    </submittedName>
</protein>
<dbReference type="EMBL" id="CP048209">
    <property type="protein sequence ID" value="QHT63310.1"/>
    <property type="molecule type" value="Genomic_DNA"/>
</dbReference>
<keyword evidence="5" id="KW-1185">Reference proteome</keyword>
<dbReference type="Pfam" id="PF03807">
    <property type="entry name" value="F420_oxidored"/>
    <property type="match status" value="1"/>
</dbReference>
<evidence type="ECO:0000256" key="1">
    <source>
        <dbReference type="ARBA" id="ARBA00023002"/>
    </source>
</evidence>
<dbReference type="Gene3D" id="3.40.50.720">
    <property type="entry name" value="NAD(P)-binding Rossmann-like Domain"/>
    <property type="match status" value="1"/>
</dbReference>
<dbReference type="InterPro" id="IPR036291">
    <property type="entry name" value="NAD(P)-bd_dom_sf"/>
</dbReference>
<dbReference type="Pfam" id="PF16896">
    <property type="entry name" value="PGDH_C"/>
    <property type="match status" value="1"/>
</dbReference>
<dbReference type="GO" id="GO:0008977">
    <property type="term" value="F:prephenate dehydrogenase (NAD+) activity"/>
    <property type="evidence" value="ECO:0007669"/>
    <property type="project" value="TreeGrafter"/>
</dbReference>
<feature type="domain" description="Pyrroline-5-carboxylate reductase catalytic N-terminal" evidence="2">
    <location>
        <begin position="3"/>
        <end position="88"/>
    </location>
</feature>
<dbReference type="InterPro" id="IPR031663">
    <property type="entry name" value="PGDH_C"/>
</dbReference>
<evidence type="ECO:0000313" key="4">
    <source>
        <dbReference type="EMBL" id="QHT63310.1"/>
    </source>
</evidence>
<organism evidence="4 5">
    <name type="scientific">Paenibacillus lycopersici</name>
    <dbReference type="NCBI Taxonomy" id="2704462"/>
    <lineage>
        <taxon>Bacteria</taxon>
        <taxon>Bacillati</taxon>
        <taxon>Bacillota</taxon>
        <taxon>Bacilli</taxon>
        <taxon>Bacillales</taxon>
        <taxon>Paenibacillaceae</taxon>
        <taxon>Paenibacillus</taxon>
    </lineage>
</organism>
<proteinExistence type="predicted"/>
<evidence type="ECO:0000259" key="3">
    <source>
        <dbReference type="Pfam" id="PF16896"/>
    </source>
</evidence>
<feature type="domain" description="Phosphogluconate dehydrogenase (decarboxylating) C-terminal" evidence="3">
    <location>
        <begin position="120"/>
        <end position="272"/>
    </location>
</feature>
<dbReference type="PANTHER" id="PTHR21363:SF0">
    <property type="entry name" value="PREPHENATE DEHYDROGENASE [NADP(+)]"/>
    <property type="match status" value="1"/>
</dbReference>
<dbReference type="InterPro" id="IPR050812">
    <property type="entry name" value="Preph/Arog_dehydrog"/>
</dbReference>
<gene>
    <name evidence="4" type="ORF">GXP70_27325</name>
</gene>
<dbReference type="InterPro" id="IPR037161">
    <property type="entry name" value="Semialdehyde_DH-like_C"/>
</dbReference>
<name>A0A6C0G6L0_9BACL</name>
<dbReference type="PANTHER" id="PTHR21363">
    <property type="entry name" value="PREPHENATE DEHYDROGENASE"/>
    <property type="match status" value="1"/>
</dbReference>
<evidence type="ECO:0000313" key="5">
    <source>
        <dbReference type="Proteomes" id="UP000476064"/>
    </source>
</evidence>